<dbReference type="CDD" id="cd18795">
    <property type="entry name" value="SF2_C_Ski2"/>
    <property type="match status" value="1"/>
</dbReference>
<dbReference type="CDD" id="cd18789">
    <property type="entry name" value="SF2_C_XPB"/>
    <property type="match status" value="1"/>
</dbReference>
<accession>A0A7R9LP64</accession>
<dbReference type="InterPro" id="IPR032438">
    <property type="entry name" value="ERCC3_RAD25_C"/>
</dbReference>
<dbReference type="GO" id="GO:0005524">
    <property type="term" value="F:ATP binding"/>
    <property type="evidence" value="ECO:0007669"/>
    <property type="project" value="UniProtKB-KW"/>
</dbReference>
<keyword evidence="4" id="KW-0808">Transferase</keyword>
<dbReference type="PANTHER" id="PTHR10133:SF62">
    <property type="entry name" value="DNA POLYMERASE THETA"/>
    <property type="match status" value="1"/>
</dbReference>
<dbReference type="Gene3D" id="1.10.150.20">
    <property type="entry name" value="5' to 3' exonuclease, C-terminal subdomain"/>
    <property type="match status" value="1"/>
</dbReference>
<dbReference type="Pfam" id="PF00271">
    <property type="entry name" value="Helicase_C"/>
    <property type="match status" value="1"/>
</dbReference>
<dbReference type="FunFam" id="3.40.50.300:FF:000077">
    <property type="entry name" value="Probable DNA repair helicase RAD25"/>
    <property type="match status" value="1"/>
</dbReference>
<sequence>PVSRPEHIHEYKLTAYSLYAAVSVGLQTKDIIEYLRRLSKTTIPDGIVEFINLCTISYGKVKLVLKHNRYFVESPFVEVIQKLLKDPEIQNCRLRRDADNEVEGDGLIVTTSKASKPSDGKTDGTEDAAKEEDVTKVPEDIANYYEKMERDDDDTDDVKTVSFEVNQSEIENLQKRCIQLEYPLLAEYDFKNDTLNPDINMDLRPTALLRPYQEKSLRKMFGNGRARSGVIVLPCGAGKSLVGVTACCTVKKRCLVLCNSAVSVEQWKTQFKLWSTADDSMICRFTSDAKDKPIGSGICVTTYSMITHTQKRSWEAEQVMKWLTEQEWGLMLLDEVHTIPAKMFRRVLTIVQAHCKLGLTATLVREDDKIADLNFLIGPKLYEANWLELQANGYIARVQCAEVWCPMAPEFYREYLSTRTCKKMLLYVMNPNKFRVCQFLIRYHERRNDKIIVFSDNIFALINYAKKMGRPYIYGPTSQGERLQILQNFQYNPKLNTIFVSKIADTSFDLPEANVLIQVSSHGGSRRQEAQRLGRILRPKKGMMSEEYNAFFYSLVSQDTLEMQYSRKRQRFLVNQGYSYKVITTLKGMDEEELFFKSREDQQQLLQQVLQANDTDAEEERIPGVDGAVRSGAPGFVRKAGNMSSISGADDNVYMEYRSKGPKTDHKHPLFKRFRQSVHKRNRHKWQNALKSDEKIRINYSCDDSNSSVSNISGNFDRNLLSNWSFPPKMHQFYARKGINRLFDWQVECLNIDGVLDGRNLVYSAPTSAGKSMVSDILLYKKLLEYKKKAIIILPFVSVTQEKMLSLKRVLRSVGVRVDAFAGGVHPRGGLDRVDVAVCTIEKANNMINKLIEDNRLNEIGLIVVDELHMIGNNSRGFLLELLLTKVLYLKHRLKHEIQIVGMSATIPNLDVIAKWLDAALYVTDFRPVALYERVNIGDVIYDTKQMTEYRRLDLKDYDIKKSESGSDDTNLIFLAIETLVNGLGSVVFCATKAQCERLCRSLASNIWELGSGKKVSNECTQAFRAKLKSALDFNRIEEVLQQLQRCTAGADPTIVANLRFGVAYHHAGLSIDERAIIEQAFRNGVVKVLCATSTLSAGVNLPARLVIIKSPLDFRGDVMDVMTYRQMIGRAGRQGVDTMGESILMCTENNRLKGEELLKADMSPITSCLMAVAVDGQPLPDQSFSGIRRAVLEIIANGMANSYEDVAEYIQKSFLASVMSTAITKTIIDDIIAYLVSEKLIHSMTDTGDNPEKKIKPTQFGKAVLASGISPKDGAFILSELNKAKVNLCLSNDLHLLYEVTPITLSDQLESIDWQHFLNIWDKLDDDMKRVGKLVGISENTLFSLFRKSRVFGEDERLIHKRFYAALALHDLVHEIPLQEVSAKFKCTKGVLQSLQQSASSYAGMLTTFCNRLGWHNLEILIEQFQSRLFFGVQRELIDLMRITSLNASVARLLYNSRYDTVVSLANVENYADIELILMNSGPFDKSRSAESSVVWLPALSKAMNVREMAKSIVFEARELINKDLGIRVYELSQTSSVDSNDAPNSDFLEDFSDDSNDVPNTKFTKILTPTKKLDAIKENTNREDCVSVEDMSFVEQDVLADNCDHISSNRTSHVNISKTSVEQMVMSPMDCTNTTDLSHSELDANKSLSVKSVMSSTPIAAHSSRSSRLRSLGDRQIEKTFSAEFDKSKTKEKSSFDLGDSLDNISWDQLNCDLNKINESHNECEMNSITEKSLKNVSTISTDLLTNRCLSPDTSGDTLNSRVSDHSSKRSSSPSPSGKLAQRLNKRPHSSSCLTSDDSFPTFSDDSLDNKSDDSSTSSVVTKTLFKELKIGDKLNVLTVDSTNISVIDGLLNKLILQKEFCLNFKVEDKTTNSVQLIGSKIKSLKKNRCQTNGIDMNYNNLIVTALMIAFESENTIYYVSTERPLMKMKDEIAHWVLDPESSRPNSVQQLVRIYCRNYSYLLKSKTNVMEIDSISTGLMFPLINQLMNELEIKKQLKAYKRTEIPSRLTIADMELNGMPIDFEYMNRQLDSLNETKRQLEAKAFEISHIKFKMTDPKEIARVLYQDMNLLSNYYEVKKSVKGSKGGANIRTNRKLPKHLSTSKIALKKLMSLSTNPLPQVILDWRRVDYAIKKSINPVLSYICFDSDSKLHVINGLCDDWSSTGRISMHEPNLIGINKDFTVNGIDLEDNGSQQTVSFSLRKCFIARKGWLLVSADYSQLELRILAHLSKDKRLTNVLNSGDDVFKNIASVWRSKPVDKVTDEERQQSKQICYGMIYGKGEKSLSEDLEVSEEEAKEFMESFIGRYDGVKRFIAETIDRCRERGFVETLSGRRRYLPHIESSNSRDRAKAERQAVNSTIQGSAADLVKTAMTALQTRLLAEESIEWRFVLQMHDELMYEVMEPFVQTFISLLTECMENCLKNFSVELAVNVKTGPNWAQLQPID</sequence>
<dbReference type="Pfam" id="PF16203">
    <property type="entry name" value="ERCC3_RAD25_C"/>
    <property type="match status" value="1"/>
</dbReference>
<keyword evidence="15" id="KW-0539">Nucleus</keyword>
<comment type="catalytic activity">
    <reaction evidence="16">
        <text>Couples ATP hydrolysis with the unwinding of duplex DNA by translocating in the 3'-5' direction.</text>
        <dbReference type="EC" id="5.6.2.4"/>
    </reaction>
</comment>
<evidence type="ECO:0000256" key="22">
    <source>
        <dbReference type="SAM" id="MobiDB-lite"/>
    </source>
</evidence>
<organism evidence="25">
    <name type="scientific">Oppiella nova</name>
    <dbReference type="NCBI Taxonomy" id="334625"/>
    <lineage>
        <taxon>Eukaryota</taxon>
        <taxon>Metazoa</taxon>
        <taxon>Ecdysozoa</taxon>
        <taxon>Arthropoda</taxon>
        <taxon>Chelicerata</taxon>
        <taxon>Arachnida</taxon>
        <taxon>Acari</taxon>
        <taxon>Acariformes</taxon>
        <taxon>Sarcoptiformes</taxon>
        <taxon>Oribatida</taxon>
        <taxon>Brachypylina</taxon>
        <taxon>Oppioidea</taxon>
        <taxon>Oppiidae</taxon>
        <taxon>Oppiella</taxon>
    </lineage>
</organism>
<dbReference type="Pfam" id="PF20470">
    <property type="entry name" value="HTH_61"/>
    <property type="match status" value="1"/>
</dbReference>
<evidence type="ECO:0000256" key="13">
    <source>
        <dbReference type="ARBA" id="ARBA00023204"/>
    </source>
</evidence>
<dbReference type="CDD" id="cd18026">
    <property type="entry name" value="DEXHc_POLQ-like"/>
    <property type="match status" value="1"/>
</dbReference>
<dbReference type="InterPro" id="IPR001098">
    <property type="entry name" value="DNA-dir_DNA_pol_A_palm_dom"/>
</dbReference>
<dbReference type="PROSITE" id="PS51194">
    <property type="entry name" value="HELICASE_CTER"/>
    <property type="match status" value="2"/>
</dbReference>
<dbReference type="SMART" id="SM00487">
    <property type="entry name" value="DEXDc"/>
    <property type="match status" value="2"/>
</dbReference>
<feature type="domain" description="Helicase C-terminal" evidence="24">
    <location>
        <begin position="435"/>
        <end position="590"/>
    </location>
</feature>
<name>A0A7R9LP64_9ACAR</name>
<evidence type="ECO:0000256" key="4">
    <source>
        <dbReference type="ARBA" id="ARBA00022679"/>
    </source>
</evidence>
<evidence type="ECO:0000256" key="8">
    <source>
        <dbReference type="ARBA" id="ARBA00022801"/>
    </source>
</evidence>
<evidence type="ECO:0000256" key="20">
    <source>
        <dbReference type="ARBA" id="ARBA00048988"/>
    </source>
</evidence>
<evidence type="ECO:0000313" key="25">
    <source>
        <dbReference type="EMBL" id="CAD7645276.1"/>
    </source>
</evidence>
<dbReference type="Pfam" id="PF21099">
    <property type="entry name" value="POLQ_helical"/>
    <property type="match status" value="1"/>
</dbReference>
<dbReference type="InterPro" id="IPR048960">
    <property type="entry name" value="POLQ-like_helical"/>
</dbReference>
<reference evidence="25" key="1">
    <citation type="submission" date="2020-11" db="EMBL/GenBank/DDBJ databases">
        <authorList>
            <person name="Tran Van P."/>
        </authorList>
    </citation>
    <scope>NUCLEOTIDE SEQUENCE</scope>
</reference>
<feature type="domain" description="Helicase C-terminal" evidence="24">
    <location>
        <begin position="976"/>
        <end position="1186"/>
    </location>
</feature>
<keyword evidence="11" id="KW-0239">DNA-directed DNA polymerase</keyword>
<dbReference type="SUPFAM" id="SSF52540">
    <property type="entry name" value="P-loop containing nucleoside triphosphate hydrolases"/>
    <property type="match status" value="3"/>
</dbReference>
<evidence type="ECO:0000256" key="17">
    <source>
        <dbReference type="ARBA" id="ARBA00034808"/>
    </source>
</evidence>
<keyword evidence="13" id="KW-0234">DNA repair</keyword>
<dbReference type="CDD" id="cd08638">
    <property type="entry name" value="DNA_pol_A_theta"/>
    <property type="match status" value="1"/>
</dbReference>
<evidence type="ECO:0000313" key="26">
    <source>
        <dbReference type="Proteomes" id="UP000728032"/>
    </source>
</evidence>
<protein>
    <recommendedName>
        <fullName evidence="18">General transcription and DNA repair factor IIH helicase/translocase subunit XPB</fullName>
        <ecNumber evidence="3">2.7.7.7</ecNumber>
        <ecNumber evidence="17">5.6.2.4</ecNumber>
    </recommendedName>
    <alternativeName>
        <fullName evidence="19">DNA 3'-5' helicase/translocase XPB</fullName>
    </alternativeName>
</protein>
<dbReference type="Gene3D" id="3.40.50.300">
    <property type="entry name" value="P-loop containing nucleotide triphosphate hydrolases"/>
    <property type="match status" value="4"/>
</dbReference>
<dbReference type="Gene3D" id="3.30.70.370">
    <property type="match status" value="1"/>
</dbReference>
<dbReference type="FunFam" id="3.40.50.300:FF:000968">
    <property type="entry name" value="Helicase and polymerase-containing protein TEBICHI"/>
    <property type="match status" value="1"/>
</dbReference>
<dbReference type="InterPro" id="IPR001650">
    <property type="entry name" value="Helicase_C-like"/>
</dbReference>
<dbReference type="GO" id="GO:0097681">
    <property type="term" value="P:double-strand break repair via alternative nonhomologous end joining"/>
    <property type="evidence" value="ECO:0007669"/>
    <property type="project" value="TreeGrafter"/>
</dbReference>
<dbReference type="GO" id="GO:0016787">
    <property type="term" value="F:hydrolase activity"/>
    <property type="evidence" value="ECO:0007669"/>
    <property type="project" value="UniProtKB-KW"/>
</dbReference>
<keyword evidence="8" id="KW-0378">Hydrolase</keyword>
<feature type="non-terminal residue" evidence="25">
    <location>
        <position position="1"/>
    </location>
</feature>
<feature type="region of interest" description="Disordered" evidence="22">
    <location>
        <begin position="111"/>
        <end position="133"/>
    </location>
</feature>
<dbReference type="Proteomes" id="UP000728032">
    <property type="component" value="Unassembled WGS sequence"/>
</dbReference>
<dbReference type="GO" id="GO:0003677">
    <property type="term" value="F:DNA binding"/>
    <property type="evidence" value="ECO:0007669"/>
    <property type="project" value="UniProtKB-KW"/>
</dbReference>
<dbReference type="InterPro" id="IPR032830">
    <property type="entry name" value="XPB/Ssl2_N"/>
</dbReference>
<dbReference type="InterPro" id="IPR019760">
    <property type="entry name" value="DNA-dir_DNA_pol_A_CS"/>
</dbReference>
<dbReference type="EC" id="2.7.7.7" evidence="3"/>
<dbReference type="SMART" id="SM00482">
    <property type="entry name" value="POLAc"/>
    <property type="match status" value="1"/>
</dbReference>
<dbReference type="InterPro" id="IPR036390">
    <property type="entry name" value="WH_DNA-bd_sf"/>
</dbReference>
<keyword evidence="7" id="KW-0227">DNA damage</keyword>
<dbReference type="CDD" id="cd18029">
    <property type="entry name" value="DEXHc_XPB"/>
    <property type="match status" value="1"/>
</dbReference>
<dbReference type="GO" id="GO:0006289">
    <property type="term" value="P:nucleotide-excision repair"/>
    <property type="evidence" value="ECO:0007669"/>
    <property type="project" value="InterPro"/>
</dbReference>
<feature type="region of interest" description="Disordered" evidence="22">
    <location>
        <begin position="1753"/>
        <end position="1800"/>
    </location>
</feature>
<evidence type="ECO:0000256" key="3">
    <source>
        <dbReference type="ARBA" id="ARBA00012417"/>
    </source>
</evidence>
<evidence type="ECO:0000256" key="9">
    <source>
        <dbReference type="ARBA" id="ARBA00022806"/>
    </source>
</evidence>
<dbReference type="InterPro" id="IPR006935">
    <property type="entry name" value="Helicase/UvrB_N"/>
</dbReference>
<dbReference type="Pfam" id="PF00270">
    <property type="entry name" value="DEAD"/>
    <property type="match status" value="1"/>
</dbReference>
<keyword evidence="5" id="KW-0548">Nucleotidyltransferase</keyword>
<dbReference type="InterPro" id="IPR001161">
    <property type="entry name" value="XPB/Ssl2"/>
</dbReference>
<evidence type="ECO:0000259" key="24">
    <source>
        <dbReference type="PROSITE" id="PS51194"/>
    </source>
</evidence>
<evidence type="ECO:0000256" key="5">
    <source>
        <dbReference type="ARBA" id="ARBA00022695"/>
    </source>
</evidence>
<evidence type="ECO:0000256" key="16">
    <source>
        <dbReference type="ARBA" id="ARBA00034617"/>
    </source>
</evidence>
<keyword evidence="10" id="KW-0067">ATP-binding</keyword>
<dbReference type="Gene3D" id="1.10.3380.20">
    <property type="match status" value="1"/>
</dbReference>
<evidence type="ECO:0000256" key="1">
    <source>
        <dbReference type="ARBA" id="ARBA00004123"/>
    </source>
</evidence>
<keyword evidence="6" id="KW-0547">Nucleotide-binding</keyword>
<evidence type="ECO:0000256" key="19">
    <source>
        <dbReference type="ARBA" id="ARBA00044810"/>
    </source>
</evidence>
<dbReference type="PROSITE" id="PS00447">
    <property type="entry name" value="DNA_POLYMERASE_A"/>
    <property type="match status" value="1"/>
</dbReference>
<dbReference type="FunFam" id="1.10.150.20:FF:000070">
    <property type="entry name" value="DNA polymerase I, putative"/>
    <property type="match status" value="1"/>
</dbReference>
<dbReference type="Pfam" id="PF00476">
    <property type="entry name" value="DNA_pol_A"/>
    <property type="match status" value="1"/>
</dbReference>
<dbReference type="GO" id="GO:0006261">
    <property type="term" value="P:DNA-templated DNA replication"/>
    <property type="evidence" value="ECO:0007669"/>
    <property type="project" value="InterPro"/>
</dbReference>
<evidence type="ECO:0000256" key="11">
    <source>
        <dbReference type="ARBA" id="ARBA00022932"/>
    </source>
</evidence>
<comment type="similarity">
    <text evidence="2">Belongs to the helicase family. RAD25/XPB subfamily.</text>
</comment>
<dbReference type="InterPro" id="IPR036388">
    <property type="entry name" value="WH-like_DNA-bd_sf"/>
</dbReference>
<dbReference type="FunFam" id="3.40.50.300:FF:000117">
    <property type="entry name" value="Putative DNA repair helicase rad25"/>
    <property type="match status" value="1"/>
</dbReference>
<feature type="compositionally biased region" description="Polar residues" evidence="22">
    <location>
        <begin position="1753"/>
        <end position="1762"/>
    </location>
</feature>
<dbReference type="EMBL" id="OC916794">
    <property type="protein sequence ID" value="CAD7645276.1"/>
    <property type="molecule type" value="Genomic_DNA"/>
</dbReference>
<dbReference type="InterPro" id="IPR002298">
    <property type="entry name" value="DNA_polymerase_A"/>
</dbReference>
<evidence type="ECO:0000256" key="15">
    <source>
        <dbReference type="ARBA" id="ARBA00023242"/>
    </source>
</evidence>
<comment type="catalytic activity">
    <reaction evidence="20">
        <text>ATP + H2O = ADP + phosphate + H(+)</text>
        <dbReference type="Rhea" id="RHEA:13065"/>
        <dbReference type="ChEBI" id="CHEBI:15377"/>
        <dbReference type="ChEBI" id="CHEBI:15378"/>
        <dbReference type="ChEBI" id="CHEBI:30616"/>
        <dbReference type="ChEBI" id="CHEBI:43474"/>
        <dbReference type="ChEBI" id="CHEBI:456216"/>
        <dbReference type="EC" id="5.6.2.4"/>
    </reaction>
</comment>
<dbReference type="InterPro" id="IPR046931">
    <property type="entry name" value="HTH_61"/>
</dbReference>
<proteinExistence type="inferred from homology"/>
<keyword evidence="14" id="KW-0413">Isomerase</keyword>
<keyword evidence="26" id="KW-1185">Reference proteome</keyword>
<dbReference type="InterPro" id="IPR011545">
    <property type="entry name" value="DEAD/DEAH_box_helicase_dom"/>
</dbReference>
<evidence type="ECO:0000256" key="12">
    <source>
        <dbReference type="ARBA" id="ARBA00023125"/>
    </source>
</evidence>
<dbReference type="SUPFAM" id="SSF46785">
    <property type="entry name" value="Winged helix' DNA-binding domain"/>
    <property type="match status" value="1"/>
</dbReference>
<dbReference type="PANTHER" id="PTHR10133">
    <property type="entry name" value="DNA POLYMERASE I"/>
    <property type="match status" value="1"/>
</dbReference>
<gene>
    <name evidence="25" type="ORF">ONB1V03_LOCUS5126</name>
</gene>
<dbReference type="GO" id="GO:0005634">
    <property type="term" value="C:nucleus"/>
    <property type="evidence" value="ECO:0007669"/>
    <property type="project" value="UniProtKB-SubCell"/>
</dbReference>
<dbReference type="PROSITE" id="PS51192">
    <property type="entry name" value="HELICASE_ATP_BIND_1"/>
    <property type="match status" value="2"/>
</dbReference>
<dbReference type="InterPro" id="IPR014001">
    <property type="entry name" value="Helicase_ATP-bd"/>
</dbReference>
<feature type="compositionally biased region" description="Basic and acidic residues" evidence="22">
    <location>
        <begin position="116"/>
        <end position="133"/>
    </location>
</feature>
<dbReference type="SMART" id="SM00490">
    <property type="entry name" value="HELICc"/>
    <property type="match status" value="2"/>
</dbReference>
<evidence type="ECO:0000256" key="6">
    <source>
        <dbReference type="ARBA" id="ARBA00022741"/>
    </source>
</evidence>
<dbReference type="Pfam" id="PF04851">
    <property type="entry name" value="ResIII"/>
    <property type="match status" value="1"/>
</dbReference>
<dbReference type="GO" id="GO:0006367">
    <property type="term" value="P:transcription initiation at RNA polymerase II promoter"/>
    <property type="evidence" value="ECO:0007669"/>
    <property type="project" value="InterPro"/>
</dbReference>
<dbReference type="OrthoDB" id="2320933at2759"/>
<dbReference type="GO" id="GO:0003887">
    <property type="term" value="F:DNA-directed DNA polymerase activity"/>
    <property type="evidence" value="ECO:0007669"/>
    <property type="project" value="UniProtKB-KW"/>
</dbReference>
<feature type="domain" description="Helicase ATP-binding" evidence="23">
    <location>
        <begin position="752"/>
        <end position="925"/>
    </location>
</feature>
<evidence type="ECO:0000256" key="7">
    <source>
        <dbReference type="ARBA" id="ARBA00022763"/>
    </source>
</evidence>
<dbReference type="Gene3D" id="1.20.1060.10">
    <property type="entry name" value="Taq DNA Polymerase, Chain T, domain 4"/>
    <property type="match status" value="1"/>
</dbReference>
<feature type="domain" description="Helicase ATP-binding" evidence="23">
    <location>
        <begin position="220"/>
        <end position="381"/>
    </location>
</feature>
<dbReference type="SUPFAM" id="SSF158702">
    <property type="entry name" value="Sec63 N-terminal domain-like"/>
    <property type="match status" value="1"/>
</dbReference>
<dbReference type="GO" id="GO:0043138">
    <property type="term" value="F:3'-5' DNA helicase activity"/>
    <property type="evidence" value="ECO:0007669"/>
    <property type="project" value="UniProtKB-EC"/>
</dbReference>
<comment type="catalytic activity">
    <reaction evidence="21">
        <text>DNA(n) + a 2'-deoxyribonucleoside 5'-triphosphate = DNA(n+1) + diphosphate</text>
        <dbReference type="Rhea" id="RHEA:22508"/>
        <dbReference type="Rhea" id="RHEA-COMP:17339"/>
        <dbReference type="Rhea" id="RHEA-COMP:17340"/>
        <dbReference type="ChEBI" id="CHEBI:33019"/>
        <dbReference type="ChEBI" id="CHEBI:61560"/>
        <dbReference type="ChEBI" id="CHEBI:173112"/>
        <dbReference type="EC" id="2.7.7.7"/>
    </reaction>
</comment>
<keyword evidence="12" id="KW-0238">DNA-binding</keyword>
<evidence type="ECO:0000259" key="23">
    <source>
        <dbReference type="PROSITE" id="PS51192"/>
    </source>
</evidence>
<dbReference type="EC" id="5.6.2.4" evidence="17"/>
<dbReference type="NCBIfam" id="TIGR00603">
    <property type="entry name" value="rad25"/>
    <property type="match status" value="1"/>
</dbReference>
<keyword evidence="9" id="KW-0347">Helicase</keyword>
<dbReference type="Pfam" id="PF13625">
    <property type="entry name" value="Helicase_C_3"/>
    <property type="match status" value="1"/>
</dbReference>
<evidence type="ECO:0000256" key="21">
    <source>
        <dbReference type="ARBA" id="ARBA00049244"/>
    </source>
</evidence>
<evidence type="ECO:0000256" key="18">
    <source>
        <dbReference type="ARBA" id="ARBA00044799"/>
    </source>
</evidence>
<dbReference type="PRINTS" id="PR00851">
    <property type="entry name" value="XRODRMPGMNTB"/>
</dbReference>
<dbReference type="InterPro" id="IPR043502">
    <property type="entry name" value="DNA/RNA_pol_sf"/>
</dbReference>
<evidence type="ECO:0000256" key="10">
    <source>
        <dbReference type="ARBA" id="ARBA00022840"/>
    </source>
</evidence>
<evidence type="ECO:0000256" key="14">
    <source>
        <dbReference type="ARBA" id="ARBA00023235"/>
    </source>
</evidence>
<evidence type="ECO:0000256" key="2">
    <source>
        <dbReference type="ARBA" id="ARBA00006637"/>
    </source>
</evidence>
<dbReference type="InterPro" id="IPR027417">
    <property type="entry name" value="P-loop_NTPase"/>
</dbReference>
<dbReference type="SUPFAM" id="SSF56672">
    <property type="entry name" value="DNA/RNA polymerases"/>
    <property type="match status" value="1"/>
</dbReference>
<dbReference type="EMBL" id="CAJPVJ010001969">
    <property type="protein sequence ID" value="CAG2165587.1"/>
    <property type="molecule type" value="Genomic_DNA"/>
</dbReference>
<dbReference type="Gene3D" id="1.10.10.10">
    <property type="entry name" value="Winged helix-like DNA-binding domain superfamily/Winged helix DNA-binding domain"/>
    <property type="match status" value="1"/>
</dbReference>
<comment type="subcellular location">
    <subcellularLocation>
        <location evidence="1">Nucleus</location>
    </subcellularLocation>
</comment>